<gene>
    <name evidence="1" type="ORF">SCUD_LOCUS341</name>
</gene>
<protein>
    <submittedName>
        <fullName evidence="3">Sema domain-containing protein</fullName>
    </submittedName>
</protein>
<reference evidence="1 2" key="2">
    <citation type="submission" date="2018-11" db="EMBL/GenBank/DDBJ databases">
        <authorList>
            <consortium name="Pathogen Informatics"/>
        </authorList>
    </citation>
    <scope>NUCLEOTIDE SEQUENCE [LARGE SCALE GENOMIC DNA]</scope>
    <source>
        <strain evidence="1">Dakar</strain>
        <strain evidence="2">Dakar, Senegal</strain>
    </source>
</reference>
<evidence type="ECO:0000313" key="1">
    <source>
        <dbReference type="EMBL" id="VDO60983.1"/>
    </source>
</evidence>
<organism evidence="3">
    <name type="scientific">Schistosoma curassoni</name>
    <dbReference type="NCBI Taxonomy" id="6186"/>
    <lineage>
        <taxon>Eukaryota</taxon>
        <taxon>Metazoa</taxon>
        <taxon>Spiralia</taxon>
        <taxon>Lophotrochozoa</taxon>
        <taxon>Platyhelminthes</taxon>
        <taxon>Trematoda</taxon>
        <taxon>Digenea</taxon>
        <taxon>Strigeidida</taxon>
        <taxon>Schistosomatoidea</taxon>
        <taxon>Schistosomatidae</taxon>
        <taxon>Schistosoma</taxon>
    </lineage>
</organism>
<evidence type="ECO:0000313" key="3">
    <source>
        <dbReference type="WBParaSite" id="SCUD_0000034001-mRNA-1"/>
    </source>
</evidence>
<evidence type="ECO:0000313" key="2">
    <source>
        <dbReference type="Proteomes" id="UP000279833"/>
    </source>
</evidence>
<dbReference type="EMBL" id="UZAK01000213">
    <property type="protein sequence ID" value="VDO60983.1"/>
    <property type="molecule type" value="Genomic_DNA"/>
</dbReference>
<proteinExistence type="predicted"/>
<dbReference type="Proteomes" id="UP000279833">
    <property type="component" value="Unassembled WGS sequence"/>
</dbReference>
<dbReference type="WBParaSite" id="SCUD_0000034001-mRNA-1">
    <property type="protein sequence ID" value="SCUD_0000034001-mRNA-1"/>
    <property type="gene ID" value="SCUD_0000034001"/>
</dbReference>
<reference evidence="3" key="1">
    <citation type="submission" date="2016-06" db="UniProtKB">
        <authorList>
            <consortium name="WormBaseParasite"/>
        </authorList>
    </citation>
    <scope>IDENTIFICATION</scope>
</reference>
<accession>A0A183JCD4</accession>
<sequence>MVVYARHSTSIGRIPSAIAFCGREQTSFHLRRKLGKDDRNG</sequence>
<dbReference type="AlphaFoldDB" id="A0A183JCD4"/>
<name>A0A183JCD4_9TREM</name>
<keyword evidence="2" id="KW-1185">Reference proteome</keyword>